<keyword evidence="2" id="KW-1185">Reference proteome</keyword>
<dbReference type="Proteomes" id="UP000188533">
    <property type="component" value="Unassembled WGS sequence"/>
</dbReference>
<name>A0A1Q3E8A8_LENED</name>
<evidence type="ECO:0000313" key="1">
    <source>
        <dbReference type="EMBL" id="GAW03458.1"/>
    </source>
</evidence>
<organism evidence="1 2">
    <name type="scientific">Lentinula edodes</name>
    <name type="common">Shiitake mushroom</name>
    <name type="synonym">Lentinus edodes</name>
    <dbReference type="NCBI Taxonomy" id="5353"/>
    <lineage>
        <taxon>Eukaryota</taxon>
        <taxon>Fungi</taxon>
        <taxon>Dikarya</taxon>
        <taxon>Basidiomycota</taxon>
        <taxon>Agaricomycotina</taxon>
        <taxon>Agaricomycetes</taxon>
        <taxon>Agaricomycetidae</taxon>
        <taxon>Agaricales</taxon>
        <taxon>Marasmiineae</taxon>
        <taxon>Omphalotaceae</taxon>
        <taxon>Lentinula</taxon>
    </lineage>
</organism>
<sequence>MIGKKTKGRKKVGKMKMALRPWSEIQMETGRRSRIDLDVSAPIGSQVDVQEDGEEGLATSRKYIDPTQRTCNCIMVEPCATLSLLSLR</sequence>
<dbReference type="EMBL" id="BDGU01000149">
    <property type="protein sequence ID" value="GAW03458.1"/>
    <property type="molecule type" value="Genomic_DNA"/>
</dbReference>
<proteinExistence type="predicted"/>
<evidence type="ECO:0000313" key="2">
    <source>
        <dbReference type="Proteomes" id="UP000188533"/>
    </source>
</evidence>
<dbReference type="AlphaFoldDB" id="A0A1Q3E8A8"/>
<protein>
    <submittedName>
        <fullName evidence="1">Uncharacterized protein</fullName>
    </submittedName>
</protein>
<gene>
    <name evidence="1" type="ORF">LENED_005186</name>
</gene>
<reference evidence="1 2" key="1">
    <citation type="submission" date="2016-08" db="EMBL/GenBank/DDBJ databases">
        <authorList>
            <consortium name="Lentinula edodes genome sequencing consortium"/>
            <person name="Sakamoto Y."/>
            <person name="Nakade K."/>
            <person name="Sato S."/>
            <person name="Yoshida Y."/>
            <person name="Miyazaki K."/>
            <person name="Natsume S."/>
            <person name="Konno N."/>
        </authorList>
    </citation>
    <scope>NUCLEOTIDE SEQUENCE [LARGE SCALE GENOMIC DNA]</scope>
    <source>
        <strain evidence="1 2">NBRC 111202</strain>
    </source>
</reference>
<comment type="caution">
    <text evidence="1">The sequence shown here is derived from an EMBL/GenBank/DDBJ whole genome shotgun (WGS) entry which is preliminary data.</text>
</comment>
<reference evidence="1 2" key="2">
    <citation type="submission" date="2017-02" db="EMBL/GenBank/DDBJ databases">
        <title>A genome survey and senescence transcriptome analysis in Lentinula edodes.</title>
        <authorList>
            <person name="Sakamoto Y."/>
            <person name="Nakade K."/>
            <person name="Sato S."/>
            <person name="Yoshida Y."/>
            <person name="Miyazaki K."/>
            <person name="Natsume S."/>
            <person name="Konno N."/>
        </authorList>
    </citation>
    <scope>NUCLEOTIDE SEQUENCE [LARGE SCALE GENOMIC DNA]</scope>
    <source>
        <strain evidence="1 2">NBRC 111202</strain>
    </source>
</reference>
<accession>A0A1Q3E8A8</accession>